<protein>
    <submittedName>
        <fullName evidence="2">Early meiotic induction protein 1 like</fullName>
    </submittedName>
</protein>
<proteinExistence type="predicted"/>
<feature type="compositionally biased region" description="Polar residues" evidence="1">
    <location>
        <begin position="121"/>
        <end position="140"/>
    </location>
</feature>
<evidence type="ECO:0000313" key="2">
    <source>
        <dbReference type="EMBL" id="KAK8862337.1"/>
    </source>
</evidence>
<dbReference type="PANTHER" id="PTHR28052:SF1">
    <property type="entry name" value="UPF0545 PROTEIN C22ORF39"/>
    <property type="match status" value="1"/>
</dbReference>
<feature type="compositionally biased region" description="Low complexity" evidence="1">
    <location>
        <begin position="72"/>
        <end position="119"/>
    </location>
</feature>
<comment type="caution">
    <text evidence="2">The sequence shown here is derived from an EMBL/GenBank/DDBJ whole genome shotgun (WGS) entry which is preliminary data.</text>
</comment>
<feature type="compositionally biased region" description="Low complexity" evidence="1">
    <location>
        <begin position="51"/>
        <end position="65"/>
    </location>
</feature>
<feature type="region of interest" description="Disordered" evidence="1">
    <location>
        <begin position="1"/>
        <end position="157"/>
    </location>
</feature>
<dbReference type="Proteomes" id="UP001390339">
    <property type="component" value="Unassembled WGS sequence"/>
</dbReference>
<evidence type="ECO:0000313" key="3">
    <source>
        <dbReference type="Proteomes" id="UP001390339"/>
    </source>
</evidence>
<dbReference type="InterPro" id="IPR021475">
    <property type="entry name" value="Pants/Emi1-like"/>
</dbReference>
<dbReference type="PANTHER" id="PTHR28052">
    <property type="entry name" value="UPF0545 PROTEIN C22ORF39"/>
    <property type="match status" value="1"/>
</dbReference>
<evidence type="ECO:0000256" key="1">
    <source>
        <dbReference type="SAM" id="MobiDB-lite"/>
    </source>
</evidence>
<feature type="compositionally biased region" description="Low complexity" evidence="1">
    <location>
        <begin position="21"/>
        <end position="30"/>
    </location>
</feature>
<name>A0ABR2IFL7_9PEZI</name>
<dbReference type="Pfam" id="PF11326">
    <property type="entry name" value="PANTS-like"/>
    <property type="match status" value="1"/>
</dbReference>
<keyword evidence="3" id="KW-1185">Reference proteome</keyword>
<organism evidence="2 3">
    <name type="scientific">Apiospora arundinis</name>
    <dbReference type="NCBI Taxonomy" id="335852"/>
    <lineage>
        <taxon>Eukaryota</taxon>
        <taxon>Fungi</taxon>
        <taxon>Dikarya</taxon>
        <taxon>Ascomycota</taxon>
        <taxon>Pezizomycotina</taxon>
        <taxon>Sordariomycetes</taxon>
        <taxon>Xylariomycetidae</taxon>
        <taxon>Amphisphaeriales</taxon>
        <taxon>Apiosporaceae</taxon>
        <taxon>Apiospora</taxon>
    </lineage>
</organism>
<reference evidence="2 3" key="1">
    <citation type="journal article" date="2024" name="IMA Fungus">
        <title>Apiospora arundinis, a panoply of carbohydrate-active enzymes and secondary metabolites.</title>
        <authorList>
            <person name="Sorensen T."/>
            <person name="Petersen C."/>
            <person name="Muurmann A.T."/>
            <person name="Christiansen J.V."/>
            <person name="Brundto M.L."/>
            <person name="Overgaard C.K."/>
            <person name="Boysen A.T."/>
            <person name="Wollenberg R.D."/>
            <person name="Larsen T.O."/>
            <person name="Sorensen J.L."/>
            <person name="Nielsen K.L."/>
            <person name="Sondergaard T.E."/>
        </authorList>
    </citation>
    <scope>NUCLEOTIDE SEQUENCE [LARGE SCALE GENOMIC DNA]</scope>
    <source>
        <strain evidence="2 3">AAU 773</strain>
    </source>
</reference>
<gene>
    <name evidence="2" type="ORF">PGQ11_008572</name>
</gene>
<accession>A0ABR2IFL7</accession>
<dbReference type="EMBL" id="JAPCWZ010000005">
    <property type="protein sequence ID" value="KAK8862337.1"/>
    <property type="molecule type" value="Genomic_DNA"/>
</dbReference>
<sequence length="298" mass="33183">MGWLWATPEPSKASNDDKTRTAAAATPSPAKESENDYGDPEIAKFMAQIQREFGSGSSSRSAEASRPTATESSQTADPSKSSSSSSLWSSIWGSSPSSGTSSATPSDHKPSSSSPSPFSLLNDTPTSTRETKSRSTNTAQADDDAERPQPLDPLSESLLPTTMSCRQAFDAAFYCQGVGSQFHSIYRAGTVRSCSEHWDDFWFCMRNRTASGPRKEEAVRNYYRRREWNKYGPGRPSSADVWESRDEKVPYDSAFRETYESPTLGDEEWRVKEIEHRRAVQEALAKDDQQQQQQQQTR</sequence>